<reference evidence="1 2" key="1">
    <citation type="submission" date="2020-08" db="EMBL/GenBank/DDBJ databases">
        <title>Genomic Encyclopedia of Type Strains, Phase IV (KMG-IV): sequencing the most valuable type-strain genomes for metagenomic binning, comparative biology and taxonomic classification.</title>
        <authorList>
            <person name="Goeker M."/>
        </authorList>
    </citation>
    <scope>NUCLEOTIDE SEQUENCE [LARGE SCALE GENOMIC DNA]</scope>
    <source>
        <strain evidence="1 2">DSM 25024</strain>
    </source>
</reference>
<dbReference type="EMBL" id="JACIDO010000011">
    <property type="protein sequence ID" value="MBB3937685.1"/>
    <property type="molecule type" value="Genomic_DNA"/>
</dbReference>
<evidence type="ECO:0000313" key="1">
    <source>
        <dbReference type="EMBL" id="MBB3937685.1"/>
    </source>
</evidence>
<dbReference type="AlphaFoldDB" id="A0A7W6BWK4"/>
<name>A0A7W6BWK4_9HYPH</name>
<dbReference type="OrthoDB" id="8241168at2"/>
<comment type="caution">
    <text evidence="1">The sequence shown here is derived from an EMBL/GenBank/DDBJ whole genome shotgun (WGS) entry which is preliminary data.</text>
</comment>
<gene>
    <name evidence="1" type="ORF">GGR05_003853</name>
</gene>
<sequence length="85" mass="8978">MISKRIEGETRCIGRSQGYLGLSIRDVTIDCAVNGPETPAMITAWEPTPAELARLNAGASVHLRILGTGHPPVMLEVGPTPDEAA</sequence>
<keyword evidence="2" id="KW-1185">Reference proteome</keyword>
<protein>
    <submittedName>
        <fullName evidence="1">Uncharacterized protein</fullName>
    </submittedName>
</protein>
<proteinExistence type="predicted"/>
<organism evidence="1 2">
    <name type="scientific">Aureimonas phyllosphaerae</name>
    <dbReference type="NCBI Taxonomy" id="1166078"/>
    <lineage>
        <taxon>Bacteria</taxon>
        <taxon>Pseudomonadati</taxon>
        <taxon>Pseudomonadota</taxon>
        <taxon>Alphaproteobacteria</taxon>
        <taxon>Hyphomicrobiales</taxon>
        <taxon>Aurantimonadaceae</taxon>
        <taxon>Aureimonas</taxon>
    </lineage>
</organism>
<dbReference type="RefSeq" id="WP_090964815.1">
    <property type="nucleotide sequence ID" value="NZ_FOOA01000014.1"/>
</dbReference>
<accession>A0A7W6BWK4</accession>
<evidence type="ECO:0000313" key="2">
    <source>
        <dbReference type="Proteomes" id="UP000531216"/>
    </source>
</evidence>
<dbReference type="Proteomes" id="UP000531216">
    <property type="component" value="Unassembled WGS sequence"/>
</dbReference>